<dbReference type="OrthoDB" id="417877at2759"/>
<proteinExistence type="predicted"/>
<dbReference type="SUPFAM" id="SSF51905">
    <property type="entry name" value="FAD/NAD(P)-binding domain"/>
    <property type="match status" value="1"/>
</dbReference>
<dbReference type="GO" id="GO:0044550">
    <property type="term" value="P:secondary metabolite biosynthetic process"/>
    <property type="evidence" value="ECO:0007669"/>
    <property type="project" value="TreeGrafter"/>
</dbReference>
<keyword evidence="3" id="KW-0560">Oxidoreductase</keyword>
<dbReference type="InterPro" id="IPR051104">
    <property type="entry name" value="FAD_monoxygenase"/>
</dbReference>
<reference evidence="5 6" key="1">
    <citation type="submission" date="2015-10" db="EMBL/GenBank/DDBJ databases">
        <title>Full genome of DAOMC 229536 Phialocephala scopiformis, a fungal endophyte of spruce producing the potent anti-insectan compound rugulosin.</title>
        <authorList>
            <consortium name="DOE Joint Genome Institute"/>
            <person name="Walker A.K."/>
            <person name="Frasz S.L."/>
            <person name="Seifert K.A."/>
            <person name="Miller J.D."/>
            <person name="Mondo S.J."/>
            <person name="Labutti K."/>
            <person name="Lipzen A."/>
            <person name="Dockter R."/>
            <person name="Kennedy M."/>
            <person name="Grigoriev I.V."/>
            <person name="Spatafora J.W."/>
        </authorList>
    </citation>
    <scope>NUCLEOTIDE SEQUENCE [LARGE SCALE GENOMIC DNA]</scope>
    <source>
        <strain evidence="5 6">CBS 120377</strain>
    </source>
</reference>
<dbReference type="PRINTS" id="PR00420">
    <property type="entry name" value="RNGMNOXGNASE"/>
</dbReference>
<evidence type="ECO:0000256" key="2">
    <source>
        <dbReference type="ARBA" id="ARBA00022827"/>
    </source>
</evidence>
<keyword evidence="6" id="KW-1185">Reference proteome</keyword>
<dbReference type="AlphaFoldDB" id="A0A194XCA6"/>
<dbReference type="PANTHER" id="PTHR46720">
    <property type="entry name" value="HYDROXYLASE, PUTATIVE (AFU_ORTHOLOGUE AFUA_3G01460)-RELATED"/>
    <property type="match status" value="1"/>
</dbReference>
<evidence type="ECO:0000256" key="1">
    <source>
        <dbReference type="ARBA" id="ARBA00022630"/>
    </source>
</evidence>
<dbReference type="Pfam" id="PF01494">
    <property type="entry name" value="FAD_binding_3"/>
    <property type="match status" value="1"/>
</dbReference>
<dbReference type="InterPro" id="IPR036188">
    <property type="entry name" value="FAD/NAD-bd_sf"/>
</dbReference>
<feature type="domain" description="FAD-binding" evidence="4">
    <location>
        <begin position="8"/>
        <end position="372"/>
    </location>
</feature>
<name>A0A194XCA6_MOLSC</name>
<keyword evidence="1" id="KW-0285">Flavoprotein</keyword>
<protein>
    <submittedName>
        <fullName evidence="5">FAD/NAD(P)-binding domain-containing protein</fullName>
    </submittedName>
</protein>
<organism evidence="5 6">
    <name type="scientific">Mollisia scopiformis</name>
    <name type="common">Conifer needle endophyte fungus</name>
    <name type="synonym">Phialocephala scopiformis</name>
    <dbReference type="NCBI Taxonomy" id="149040"/>
    <lineage>
        <taxon>Eukaryota</taxon>
        <taxon>Fungi</taxon>
        <taxon>Dikarya</taxon>
        <taxon>Ascomycota</taxon>
        <taxon>Pezizomycotina</taxon>
        <taxon>Leotiomycetes</taxon>
        <taxon>Helotiales</taxon>
        <taxon>Mollisiaceae</taxon>
        <taxon>Mollisia</taxon>
    </lineage>
</organism>
<dbReference type="GO" id="GO:0071949">
    <property type="term" value="F:FAD binding"/>
    <property type="evidence" value="ECO:0007669"/>
    <property type="project" value="InterPro"/>
</dbReference>
<evidence type="ECO:0000256" key="3">
    <source>
        <dbReference type="ARBA" id="ARBA00023002"/>
    </source>
</evidence>
<dbReference type="GO" id="GO:0016491">
    <property type="term" value="F:oxidoreductase activity"/>
    <property type="evidence" value="ECO:0007669"/>
    <property type="project" value="UniProtKB-KW"/>
</dbReference>
<evidence type="ECO:0000313" key="6">
    <source>
        <dbReference type="Proteomes" id="UP000070700"/>
    </source>
</evidence>
<evidence type="ECO:0000313" key="5">
    <source>
        <dbReference type="EMBL" id="KUJ17791.1"/>
    </source>
</evidence>
<gene>
    <name evidence="5" type="ORF">LY89DRAFT_583894</name>
</gene>
<dbReference type="RefSeq" id="XP_018072146.1">
    <property type="nucleotide sequence ID" value="XM_018209237.1"/>
</dbReference>
<dbReference type="InParanoid" id="A0A194XCA6"/>
<dbReference type="Proteomes" id="UP000070700">
    <property type="component" value="Unassembled WGS sequence"/>
</dbReference>
<evidence type="ECO:0000259" key="4">
    <source>
        <dbReference type="Pfam" id="PF01494"/>
    </source>
</evidence>
<dbReference type="InterPro" id="IPR002938">
    <property type="entry name" value="FAD-bd"/>
</dbReference>
<dbReference type="KEGG" id="psco:LY89DRAFT_583894"/>
<dbReference type="PANTHER" id="PTHR46720:SF1">
    <property type="entry name" value="HYDROXYLASE, PUTATIVE (AFU_ORTHOLOGUE AFUA_8G06050)-RELATED"/>
    <property type="match status" value="1"/>
</dbReference>
<dbReference type="Gene3D" id="3.50.50.60">
    <property type="entry name" value="FAD/NAD(P)-binding domain"/>
    <property type="match status" value="1"/>
</dbReference>
<dbReference type="GeneID" id="28818963"/>
<dbReference type="SUPFAM" id="SSF54373">
    <property type="entry name" value="FAD-linked reductases, C-terminal domain"/>
    <property type="match status" value="1"/>
</dbReference>
<dbReference type="EMBL" id="KQ947414">
    <property type="protein sequence ID" value="KUJ17791.1"/>
    <property type="molecule type" value="Genomic_DNA"/>
</dbReference>
<accession>A0A194XCA6</accession>
<keyword evidence="2" id="KW-0274">FAD</keyword>
<sequence>MDFGNKRIAVIGGGLGGMAFVNAALYAGLENIQLYEQAPEFTEVGAGVNITKNANIILDAYGLKDAMRWKSSHDPPCYMEYRNFKTGEVFGQIDEFGQPSSRQIHRAHLLEVMKERVPESILNTGKRLTSIEWDKTNKEYAISFQDATAATADIIIGCDGIKSAVRAHLGFADHPNYSGQMVYRGYVEYSDLSPTAAQELRKTVVYRGKQRHILTLPIGNGESKTARVGVIGFMTEPLEEWVSESWMAKAPVDKLAEHVEGWAPTCQEIIEGLRKNAERGPDKGLILKQALYVRDPIPKWYQIEEGETGSGIILLGDSAHSTLPHQGQGTCMAIESGVALATVLKNWKGEDLESAFAFYQGLRKPRTDKVTKTSYEAGKLASADVPEGTSQVFNPDALRERMKWIMNYDVLKDVYEQGAPYFEDSGNGEVQIQAQL</sequence>